<dbReference type="InterPro" id="IPR011010">
    <property type="entry name" value="DNA_brk_join_enz"/>
</dbReference>
<keyword evidence="7" id="KW-1185">Reference proteome</keyword>
<dbReference type="EMBL" id="JBHSSL010000023">
    <property type="protein sequence ID" value="MFC6169691.1"/>
    <property type="molecule type" value="Genomic_DNA"/>
</dbReference>
<proteinExistence type="inferred from homology"/>
<evidence type="ECO:0000256" key="2">
    <source>
        <dbReference type="ARBA" id="ARBA00022908"/>
    </source>
</evidence>
<keyword evidence="4" id="KW-0233">DNA recombination</keyword>
<evidence type="ECO:0000256" key="4">
    <source>
        <dbReference type="ARBA" id="ARBA00023172"/>
    </source>
</evidence>
<dbReference type="InterPro" id="IPR050808">
    <property type="entry name" value="Phage_Integrase"/>
</dbReference>
<evidence type="ECO:0000313" key="6">
    <source>
        <dbReference type="EMBL" id="MFC6169691.1"/>
    </source>
</evidence>
<dbReference type="PANTHER" id="PTHR30629">
    <property type="entry name" value="PROPHAGE INTEGRASE"/>
    <property type="match status" value="1"/>
</dbReference>
<dbReference type="Gene3D" id="1.10.150.130">
    <property type="match status" value="1"/>
</dbReference>
<evidence type="ECO:0000313" key="7">
    <source>
        <dbReference type="Proteomes" id="UP001596289"/>
    </source>
</evidence>
<evidence type="ECO:0000256" key="3">
    <source>
        <dbReference type="ARBA" id="ARBA00023125"/>
    </source>
</evidence>
<keyword evidence="2" id="KW-0229">DNA integration</keyword>
<dbReference type="PANTHER" id="PTHR30629:SF2">
    <property type="entry name" value="PROPHAGE INTEGRASE INTS-RELATED"/>
    <property type="match status" value="1"/>
</dbReference>
<dbReference type="Gene3D" id="1.10.443.10">
    <property type="entry name" value="Intergrase catalytic core"/>
    <property type="match status" value="1"/>
</dbReference>
<evidence type="ECO:0000256" key="1">
    <source>
        <dbReference type="ARBA" id="ARBA00008857"/>
    </source>
</evidence>
<evidence type="ECO:0000259" key="5">
    <source>
        <dbReference type="PROSITE" id="PS51898"/>
    </source>
</evidence>
<dbReference type="InterPro" id="IPR002104">
    <property type="entry name" value="Integrase_catalytic"/>
</dbReference>
<dbReference type="Pfam" id="PF00589">
    <property type="entry name" value="Phage_integrase"/>
    <property type="match status" value="1"/>
</dbReference>
<sequence length="413" mass="48209">MAITKTAAGNYRVEVFYPQSVRKVLGVKTARYRKTFDSLKEARRKERQVNMVIDEAKSTKEAPVKRMNGDISFHDFYVQVFWPMYIAGSTGRTHVIPTKATIDNTASLFKKHLLPKFGDYSINELNEDKSIVINEMLLLSEKYANVRTLKSYVRQMFELAEVMDYIEYSRLEKPLRLINAPKKDRLKRKRQRAGESLTAGELLDWLAAAKADYERGKLILQDYLLFLLTLNMGDRKSESYALKWKYIDFDEGYLFLIRALDKYGEEKDTKGHKLSKMELPADILSMLREWKALQKEELADIGVEQDEEQLVFTYTNFRGGLNQPLHSDYLNYRINSIQHRHPELAHLHPHKLRHTFSTLAHEGGASIEKISEQLTHSDIKTTRIYVNSPDVIDLENHRMFVNRLNQEKKRSIK</sequence>
<reference evidence="7" key="1">
    <citation type="journal article" date="2019" name="Int. J. Syst. Evol. Microbiol.">
        <title>The Global Catalogue of Microorganisms (GCM) 10K type strain sequencing project: providing services to taxonomists for standard genome sequencing and annotation.</title>
        <authorList>
            <consortium name="The Broad Institute Genomics Platform"/>
            <consortium name="The Broad Institute Genome Sequencing Center for Infectious Disease"/>
            <person name="Wu L."/>
            <person name="Ma J."/>
        </authorList>
    </citation>
    <scope>NUCLEOTIDE SEQUENCE [LARGE SCALE GENOMIC DNA]</scope>
    <source>
        <strain evidence="7">CCM 8904</strain>
    </source>
</reference>
<feature type="domain" description="Tyr recombinase" evidence="5">
    <location>
        <begin position="192"/>
        <end position="399"/>
    </location>
</feature>
<comment type="caution">
    <text evidence="6">The sequence shown here is derived from an EMBL/GenBank/DDBJ whole genome shotgun (WGS) entry which is preliminary data.</text>
</comment>
<dbReference type="RefSeq" id="WP_125553122.1">
    <property type="nucleotide sequence ID" value="NZ_JBHSSL010000023.1"/>
</dbReference>
<accession>A0ABW1R9Z0</accession>
<keyword evidence="3" id="KW-0238">DNA-binding</keyword>
<organism evidence="6 7">
    <name type="scientific">Loigolactobacillus jiayinensis</name>
    <dbReference type="NCBI Taxonomy" id="2486016"/>
    <lineage>
        <taxon>Bacteria</taxon>
        <taxon>Bacillati</taxon>
        <taxon>Bacillota</taxon>
        <taxon>Bacilli</taxon>
        <taxon>Lactobacillales</taxon>
        <taxon>Lactobacillaceae</taxon>
        <taxon>Loigolactobacillus</taxon>
    </lineage>
</organism>
<comment type="similarity">
    <text evidence="1">Belongs to the 'phage' integrase family.</text>
</comment>
<dbReference type="InterPro" id="IPR010998">
    <property type="entry name" value="Integrase_recombinase_N"/>
</dbReference>
<protein>
    <submittedName>
        <fullName evidence="6">Tyrosine-type recombinase/integrase</fullName>
    </submittedName>
</protein>
<dbReference type="SUPFAM" id="SSF56349">
    <property type="entry name" value="DNA breaking-rejoining enzymes"/>
    <property type="match status" value="1"/>
</dbReference>
<dbReference type="CDD" id="cd01189">
    <property type="entry name" value="INT_ICEBs1_C_like"/>
    <property type="match status" value="1"/>
</dbReference>
<gene>
    <name evidence="6" type="ORF">ACFQGP_03760</name>
</gene>
<dbReference type="InterPro" id="IPR013762">
    <property type="entry name" value="Integrase-like_cat_sf"/>
</dbReference>
<dbReference type="Proteomes" id="UP001596289">
    <property type="component" value="Unassembled WGS sequence"/>
</dbReference>
<name>A0ABW1R9Z0_9LACO</name>
<dbReference type="PROSITE" id="PS51898">
    <property type="entry name" value="TYR_RECOMBINASE"/>
    <property type="match status" value="1"/>
</dbReference>